<comment type="caution">
    <text evidence="1">The sequence shown here is derived from an EMBL/GenBank/DDBJ whole genome shotgun (WGS) entry which is preliminary data.</text>
</comment>
<accession>A0A820NTG4</accession>
<evidence type="ECO:0000313" key="2">
    <source>
        <dbReference type="Proteomes" id="UP000663868"/>
    </source>
</evidence>
<evidence type="ECO:0000313" key="1">
    <source>
        <dbReference type="EMBL" id="CAF4393630.1"/>
    </source>
</evidence>
<protein>
    <submittedName>
        <fullName evidence="1">Uncharacterized protein</fullName>
    </submittedName>
</protein>
<dbReference type="EMBL" id="CAJOBB010023528">
    <property type="protein sequence ID" value="CAF4393630.1"/>
    <property type="molecule type" value="Genomic_DNA"/>
</dbReference>
<organism evidence="1 2">
    <name type="scientific">Adineta steineri</name>
    <dbReference type="NCBI Taxonomy" id="433720"/>
    <lineage>
        <taxon>Eukaryota</taxon>
        <taxon>Metazoa</taxon>
        <taxon>Spiralia</taxon>
        <taxon>Gnathifera</taxon>
        <taxon>Rotifera</taxon>
        <taxon>Eurotatoria</taxon>
        <taxon>Bdelloidea</taxon>
        <taxon>Adinetida</taxon>
        <taxon>Adinetidae</taxon>
        <taxon>Adineta</taxon>
    </lineage>
</organism>
<name>A0A820NTG4_9BILA</name>
<sequence>MNPWDGFSLDNAYDEQYVDASDSFPSSSTTTYNTTYRTNGKRIEADFGIFDELENRIPIPRNNNIPRVQMSNMMGTLNSLPGHEKFDDPSGAASIFSDIRDPDDVELVTDMVDDMTKDDDIEDEFVEALNPNLSIPRLNPQSERQPAGWFSVCLN</sequence>
<dbReference type="AlphaFoldDB" id="A0A820NTG4"/>
<proteinExistence type="predicted"/>
<dbReference type="Proteomes" id="UP000663868">
    <property type="component" value="Unassembled WGS sequence"/>
</dbReference>
<gene>
    <name evidence="1" type="ORF">KXQ929_LOCUS50606</name>
</gene>
<reference evidence="1" key="1">
    <citation type="submission" date="2021-02" db="EMBL/GenBank/DDBJ databases">
        <authorList>
            <person name="Nowell W R."/>
        </authorList>
    </citation>
    <scope>NUCLEOTIDE SEQUENCE</scope>
</reference>